<protein>
    <recommendedName>
        <fullName evidence="3">DZIP3-like HEPN domain-containing protein</fullName>
    </recommendedName>
</protein>
<proteinExistence type="predicted"/>
<accession>A0ABW3P4A7</accession>
<dbReference type="RefSeq" id="WP_380915216.1">
    <property type="nucleotide sequence ID" value="NZ_JBHTLS010000135.1"/>
</dbReference>
<organism evidence="1 2">
    <name type="scientific">Sphingobium olei</name>
    <dbReference type="NCBI Taxonomy" id="420955"/>
    <lineage>
        <taxon>Bacteria</taxon>
        <taxon>Pseudomonadati</taxon>
        <taxon>Pseudomonadota</taxon>
        <taxon>Alphaproteobacteria</taxon>
        <taxon>Sphingomonadales</taxon>
        <taxon>Sphingomonadaceae</taxon>
        <taxon>Sphingobium</taxon>
    </lineage>
</organism>
<reference evidence="2" key="1">
    <citation type="journal article" date="2019" name="Int. J. Syst. Evol. Microbiol.">
        <title>The Global Catalogue of Microorganisms (GCM) 10K type strain sequencing project: providing services to taxonomists for standard genome sequencing and annotation.</title>
        <authorList>
            <consortium name="The Broad Institute Genomics Platform"/>
            <consortium name="The Broad Institute Genome Sequencing Center for Infectious Disease"/>
            <person name="Wu L."/>
            <person name="Ma J."/>
        </authorList>
    </citation>
    <scope>NUCLEOTIDE SEQUENCE [LARGE SCALE GENOMIC DNA]</scope>
    <source>
        <strain evidence="2">CCUG 54329</strain>
    </source>
</reference>
<dbReference type="EMBL" id="JBHTLS010000135">
    <property type="protein sequence ID" value="MFD1107561.1"/>
    <property type="molecule type" value="Genomic_DNA"/>
</dbReference>
<gene>
    <name evidence="1" type="ORF">ACFQ24_22055</name>
</gene>
<evidence type="ECO:0000313" key="1">
    <source>
        <dbReference type="EMBL" id="MFD1107561.1"/>
    </source>
</evidence>
<name>A0ABW3P4A7_9SPHN</name>
<dbReference type="Proteomes" id="UP001597203">
    <property type="component" value="Unassembled WGS sequence"/>
</dbReference>
<comment type="caution">
    <text evidence="1">The sequence shown here is derived from an EMBL/GenBank/DDBJ whole genome shotgun (WGS) entry which is preliminary data.</text>
</comment>
<keyword evidence="2" id="KW-1185">Reference proteome</keyword>
<evidence type="ECO:0000313" key="2">
    <source>
        <dbReference type="Proteomes" id="UP001597203"/>
    </source>
</evidence>
<evidence type="ECO:0008006" key="3">
    <source>
        <dbReference type="Google" id="ProtNLM"/>
    </source>
</evidence>
<sequence>MRKPGSIPADYFDTDARTSIRSIADLLDTGILSSKGSESPFFRPCITQILIELSDLLQKLDKNRKRICFKDDISQQDGGRDVTDLIRDCRNASCHISSGAHIFQQNKFVFNVMVGYCPAAMQINDVILGCDYADDIAIFWGSLKLYAGRHIVRAYREAIPHFPDPFSRR</sequence>